<dbReference type="GO" id="GO:0002323">
    <property type="term" value="P:natural killer cell activation involved in immune response"/>
    <property type="evidence" value="ECO:0007669"/>
    <property type="project" value="TreeGrafter"/>
</dbReference>
<gene>
    <name evidence="9" type="primary">CD244</name>
</gene>
<dbReference type="InterPro" id="IPR036179">
    <property type="entry name" value="Ig-like_dom_sf"/>
</dbReference>
<dbReference type="PANTHER" id="PTHR12080">
    <property type="entry name" value="SIGNALING LYMPHOCYTIC ACTIVATION MOLECULE"/>
    <property type="match status" value="1"/>
</dbReference>
<evidence type="ECO:0000313" key="8">
    <source>
        <dbReference type="Proteomes" id="UP000694850"/>
    </source>
</evidence>
<keyword evidence="9" id="KW-0675">Receptor</keyword>
<dbReference type="Gene3D" id="2.60.40.10">
    <property type="entry name" value="Immunoglobulins"/>
    <property type="match status" value="2"/>
</dbReference>
<evidence type="ECO:0000256" key="6">
    <source>
        <dbReference type="SAM" id="Phobius"/>
    </source>
</evidence>
<keyword evidence="3 6" id="KW-0472">Membrane</keyword>
<evidence type="ECO:0000313" key="9">
    <source>
        <dbReference type="RefSeq" id="XP_007945985.1"/>
    </source>
</evidence>
<dbReference type="Pfam" id="PF13895">
    <property type="entry name" value="Ig_2"/>
    <property type="match status" value="1"/>
</dbReference>
<dbReference type="RefSeq" id="XP_007945985.1">
    <property type="nucleotide sequence ID" value="XM_007947794.1"/>
</dbReference>
<name>A0A8B7ADC4_ORYAF</name>
<dbReference type="GO" id="GO:0042288">
    <property type="term" value="F:MHC class I protein binding"/>
    <property type="evidence" value="ECO:0007669"/>
    <property type="project" value="TreeGrafter"/>
</dbReference>
<comment type="subcellular location">
    <subcellularLocation>
        <location evidence="1">Membrane</location>
    </subcellularLocation>
</comment>
<keyword evidence="6" id="KW-1133">Transmembrane helix</keyword>
<dbReference type="PROSITE" id="PS50835">
    <property type="entry name" value="IG_LIKE"/>
    <property type="match status" value="1"/>
</dbReference>
<dbReference type="GO" id="GO:0009897">
    <property type="term" value="C:external side of plasma membrane"/>
    <property type="evidence" value="ECO:0007669"/>
    <property type="project" value="TreeGrafter"/>
</dbReference>
<protein>
    <submittedName>
        <fullName evidence="9">Natural killer cell receptor 2B4</fullName>
    </submittedName>
</protein>
<feature type="region of interest" description="Disordered" evidence="5">
    <location>
        <begin position="1"/>
        <end position="23"/>
    </location>
</feature>
<feature type="transmembrane region" description="Helical" evidence="6">
    <location>
        <begin position="245"/>
        <end position="270"/>
    </location>
</feature>
<accession>A0A8B7ADC4</accession>
<dbReference type="PANTHER" id="PTHR12080:SF56">
    <property type="entry name" value="NATURAL KILLER CELL RECEPTOR 2B4"/>
    <property type="match status" value="1"/>
</dbReference>
<keyword evidence="4" id="KW-0325">Glycoprotein</keyword>
<dbReference type="InterPro" id="IPR015631">
    <property type="entry name" value="CD2/SLAM_rcpt"/>
</dbReference>
<dbReference type="SUPFAM" id="SSF48726">
    <property type="entry name" value="Immunoglobulin"/>
    <property type="match status" value="2"/>
</dbReference>
<evidence type="ECO:0000256" key="1">
    <source>
        <dbReference type="ARBA" id="ARBA00004370"/>
    </source>
</evidence>
<evidence type="ECO:0000259" key="7">
    <source>
        <dbReference type="PROSITE" id="PS50835"/>
    </source>
</evidence>
<dbReference type="AlphaFoldDB" id="A0A8B7ADC4"/>
<dbReference type="Proteomes" id="UP000694850">
    <property type="component" value="Unplaced"/>
</dbReference>
<keyword evidence="8" id="KW-1185">Reference proteome</keyword>
<dbReference type="Pfam" id="PF11465">
    <property type="entry name" value="Receptor_2B4"/>
    <property type="match status" value="1"/>
</dbReference>
<proteinExistence type="predicted"/>
<evidence type="ECO:0000256" key="2">
    <source>
        <dbReference type="ARBA" id="ARBA00022729"/>
    </source>
</evidence>
<dbReference type="OrthoDB" id="8955135at2759"/>
<keyword evidence="6" id="KW-0812">Transmembrane</keyword>
<organism evidence="8 9">
    <name type="scientific">Orycteropus afer afer</name>
    <dbReference type="NCBI Taxonomy" id="1230840"/>
    <lineage>
        <taxon>Eukaryota</taxon>
        <taxon>Metazoa</taxon>
        <taxon>Chordata</taxon>
        <taxon>Craniata</taxon>
        <taxon>Vertebrata</taxon>
        <taxon>Euteleostomi</taxon>
        <taxon>Mammalia</taxon>
        <taxon>Eutheria</taxon>
        <taxon>Afrotheria</taxon>
        <taxon>Tubulidentata</taxon>
        <taxon>Orycteropodidae</taxon>
        <taxon>Orycteropus</taxon>
    </lineage>
</organism>
<sequence>MGERRGIGPGTVTEREVSRRDPGSNACGRFPVTTRLATICFTTHHVIGLSGRALWLRPSNIPPKVHSVKWKVQLSSDPKCYVILSWKNNDSIDYESWVKKYFNNRLIFMSKDLALSINASQQQDSGFYFLEVTEESGILCKMKFQVSVYDHVEKPRLQEQRKTLDSGMCQIALSCLVSKGENVTYAWYRGSKLIQTSRNLTHLVEQIHANSSYTYTCNVSNLVSWKSDTFNLTQGCLSAHQRFEFLHLMVIIVILLVILFLGTLTCFCVWRRKMKQPRKWKVSLEECLTIYEEINNLQSRRNQEQRQNPPRESNTIYSRIQPQFKSKKRNHSSSFKNTIYEVVEDNPKPTTLLDRP</sequence>
<feature type="domain" description="Ig-like" evidence="7">
    <location>
        <begin position="155"/>
        <end position="233"/>
    </location>
</feature>
<keyword evidence="2" id="KW-0732">Signal</keyword>
<dbReference type="GeneID" id="103202862"/>
<dbReference type="InterPro" id="IPR013783">
    <property type="entry name" value="Ig-like_fold"/>
</dbReference>
<evidence type="ECO:0000256" key="5">
    <source>
        <dbReference type="SAM" id="MobiDB-lite"/>
    </source>
</evidence>
<dbReference type="InterPro" id="IPR024303">
    <property type="entry name" value="NK_rcpt_2B4_Ig_dom"/>
</dbReference>
<feature type="compositionally biased region" description="Basic and acidic residues" evidence="5">
    <location>
        <begin position="13"/>
        <end position="22"/>
    </location>
</feature>
<dbReference type="CTD" id="51744"/>
<reference evidence="9" key="1">
    <citation type="submission" date="2025-08" db="UniProtKB">
        <authorList>
            <consortium name="RefSeq"/>
        </authorList>
    </citation>
    <scope>IDENTIFICATION</scope>
</reference>
<evidence type="ECO:0000256" key="3">
    <source>
        <dbReference type="ARBA" id="ARBA00023136"/>
    </source>
</evidence>
<dbReference type="InterPro" id="IPR007110">
    <property type="entry name" value="Ig-like_dom"/>
</dbReference>
<evidence type="ECO:0000256" key="4">
    <source>
        <dbReference type="ARBA" id="ARBA00023180"/>
    </source>
</evidence>